<dbReference type="RefSeq" id="WP_309898748.1">
    <property type="nucleotide sequence ID" value="NZ_JAVDRF010000002.1"/>
</dbReference>
<dbReference type="InterPro" id="IPR029016">
    <property type="entry name" value="GAF-like_dom_sf"/>
</dbReference>
<dbReference type="Gene3D" id="3.30.450.40">
    <property type="match status" value="1"/>
</dbReference>
<name>A0ABU1N994_9BURK</name>
<dbReference type="EMBL" id="JAVDRF010000002">
    <property type="protein sequence ID" value="MDR6535019.1"/>
    <property type="molecule type" value="Genomic_DNA"/>
</dbReference>
<proteinExistence type="predicted"/>
<protein>
    <submittedName>
        <fullName evidence="1">Uncharacterized protein</fullName>
    </submittedName>
</protein>
<gene>
    <name evidence="1" type="ORF">J2739_000779</name>
</gene>
<accession>A0ABU1N994</accession>
<comment type="caution">
    <text evidence="1">The sequence shown here is derived from an EMBL/GenBank/DDBJ whole genome shotgun (WGS) entry which is preliminary data.</text>
</comment>
<reference evidence="1 2" key="1">
    <citation type="submission" date="2023-07" db="EMBL/GenBank/DDBJ databases">
        <title>Sorghum-associated microbial communities from plants grown in Nebraska, USA.</title>
        <authorList>
            <person name="Schachtman D."/>
        </authorList>
    </citation>
    <scope>NUCLEOTIDE SEQUENCE [LARGE SCALE GENOMIC DNA]</scope>
    <source>
        <strain evidence="1 2">DS1781</strain>
    </source>
</reference>
<dbReference type="SUPFAM" id="SSF55781">
    <property type="entry name" value="GAF domain-like"/>
    <property type="match status" value="1"/>
</dbReference>
<organism evidence="1 2">
    <name type="scientific">Variovorax soli</name>
    <dbReference type="NCBI Taxonomy" id="376815"/>
    <lineage>
        <taxon>Bacteria</taxon>
        <taxon>Pseudomonadati</taxon>
        <taxon>Pseudomonadota</taxon>
        <taxon>Betaproteobacteria</taxon>
        <taxon>Burkholderiales</taxon>
        <taxon>Comamonadaceae</taxon>
        <taxon>Variovorax</taxon>
    </lineage>
</organism>
<evidence type="ECO:0000313" key="1">
    <source>
        <dbReference type="EMBL" id="MDR6535019.1"/>
    </source>
</evidence>
<evidence type="ECO:0000313" key="2">
    <source>
        <dbReference type="Proteomes" id="UP001184230"/>
    </source>
</evidence>
<dbReference type="Proteomes" id="UP001184230">
    <property type="component" value="Unassembled WGS sequence"/>
</dbReference>
<sequence length="152" mass="17394">MLDIDLPAPAAAVRSVLANRGIVPALALLNDRTPYRFTAIYKLNGEVMHAAHAFDRTAEYRTWLKVVPLDRSFCQYAIEHGEFVTRHASEDQRLPRRPYAGFVESYYGQLLTRNGGMPYGTFIHFDLEPRSIEAAEIDFLREVIPTFLDYLD</sequence>
<keyword evidence="2" id="KW-1185">Reference proteome</keyword>